<dbReference type="AlphaFoldDB" id="A0A420IYB3"/>
<gene>
    <name evidence="2" type="ORF">GcM3_054032</name>
</gene>
<comment type="caution">
    <text evidence="2">The sequence shown here is derived from an EMBL/GenBank/DDBJ whole genome shotgun (WGS) entry which is preliminary data.</text>
</comment>
<feature type="transmembrane region" description="Helical" evidence="1">
    <location>
        <begin position="60"/>
        <end position="79"/>
    </location>
</feature>
<reference evidence="2 3" key="1">
    <citation type="journal article" date="2018" name="BMC Genomics">
        <title>Comparative genome analyses reveal sequence features reflecting distinct modes of host-adaptation between dicot and monocot powdery mildew.</title>
        <authorList>
            <person name="Wu Y."/>
            <person name="Ma X."/>
            <person name="Pan Z."/>
            <person name="Kale S.D."/>
            <person name="Song Y."/>
            <person name="King H."/>
            <person name="Zhang Q."/>
            <person name="Presley C."/>
            <person name="Deng X."/>
            <person name="Wei C.I."/>
            <person name="Xiao S."/>
        </authorList>
    </citation>
    <scope>NUCLEOTIDE SEQUENCE [LARGE SCALE GENOMIC DNA]</scope>
    <source>
        <strain evidence="2">UMSG3</strain>
    </source>
</reference>
<keyword evidence="1" id="KW-0472">Membrane</keyword>
<accession>A0A420IYB3</accession>
<evidence type="ECO:0000256" key="1">
    <source>
        <dbReference type="SAM" id="Phobius"/>
    </source>
</evidence>
<sequence>ISSRIDAKPDICSSRPSTGLPVLPIVDTSLGDGPNIKFAHDSYLSTIVFLKRRAMMSLNFRIDAALAGIGATIAISIGACQASQTRKGLRSSCYIFFFVKEKGLFYMLHGLSLGEL</sequence>
<evidence type="ECO:0000313" key="2">
    <source>
        <dbReference type="EMBL" id="RKF79542.1"/>
    </source>
</evidence>
<keyword evidence="3" id="KW-1185">Reference proteome</keyword>
<organism evidence="2 3">
    <name type="scientific">Golovinomyces cichoracearum</name>
    <dbReference type="NCBI Taxonomy" id="62708"/>
    <lineage>
        <taxon>Eukaryota</taxon>
        <taxon>Fungi</taxon>
        <taxon>Dikarya</taxon>
        <taxon>Ascomycota</taxon>
        <taxon>Pezizomycotina</taxon>
        <taxon>Leotiomycetes</taxon>
        <taxon>Erysiphales</taxon>
        <taxon>Erysiphaceae</taxon>
        <taxon>Golovinomyces</taxon>
    </lineage>
</organism>
<name>A0A420IYB3_9PEZI</name>
<protein>
    <submittedName>
        <fullName evidence="2">Uncharacterized protein</fullName>
    </submittedName>
</protein>
<dbReference type="Proteomes" id="UP000283383">
    <property type="component" value="Unassembled WGS sequence"/>
</dbReference>
<feature type="non-terminal residue" evidence="2">
    <location>
        <position position="1"/>
    </location>
</feature>
<dbReference type="EMBL" id="MCBQ01005474">
    <property type="protein sequence ID" value="RKF79542.1"/>
    <property type="molecule type" value="Genomic_DNA"/>
</dbReference>
<keyword evidence="1" id="KW-1133">Transmembrane helix</keyword>
<evidence type="ECO:0000313" key="3">
    <source>
        <dbReference type="Proteomes" id="UP000283383"/>
    </source>
</evidence>
<proteinExistence type="predicted"/>
<keyword evidence="1" id="KW-0812">Transmembrane</keyword>